<dbReference type="Proteomes" id="UP000812270">
    <property type="component" value="Unassembled WGS sequence"/>
</dbReference>
<sequence>MNKILLSFFVFILLHNYTVAQKLLTDSSKAVSIKYGDKGFEFNTADGKFQLQIQGRLQFRFATPEDQDPVTFDDFSGEKKPSFKINRARLKVGGHAFKPWIKYYWEYELSQSNLLNFTIAIEKWEWLRFQIGQFKVEYSRERRISSGEQQMVDRSVINRAFTLDRQQGAEFYGHLKGKGLADFNYWAGVFTGTGRGNTANDDSHLMYFGRLQWNFMGRYLDFEGSDLEIHEKPAGVLAINGVTNQSPYTRFSQAGGGSLEGYENGQPGQYRVNQANIETAFMYKGFSWQNEIHWKQIIDKFNNDYTDNLRGYYVQAGYFFHEVFDWWPKPLEMAFRNAGYFPNSEQDQTKKRENSLAFNWFFNGHKNKLTAETSYFNYDKTGNIPADEWRFRLQWDISF</sequence>
<keyword evidence="2" id="KW-1185">Reference proteome</keyword>
<evidence type="ECO:0000313" key="2">
    <source>
        <dbReference type="Proteomes" id="UP000812270"/>
    </source>
</evidence>
<proteinExistence type="predicted"/>
<accession>A0A9E2SER9</accession>
<gene>
    <name evidence="1" type="ORF">KTO63_23685</name>
</gene>
<comment type="caution">
    <text evidence="1">The sequence shown here is derived from an EMBL/GenBank/DDBJ whole genome shotgun (WGS) entry which is preliminary data.</text>
</comment>
<evidence type="ECO:0000313" key="1">
    <source>
        <dbReference type="EMBL" id="MBV4360187.1"/>
    </source>
</evidence>
<dbReference type="AlphaFoldDB" id="A0A9E2SER9"/>
<organism evidence="1 2">
    <name type="scientific">Pinibacter aurantiacus</name>
    <dbReference type="NCBI Taxonomy" id="2851599"/>
    <lineage>
        <taxon>Bacteria</taxon>
        <taxon>Pseudomonadati</taxon>
        <taxon>Bacteroidota</taxon>
        <taxon>Chitinophagia</taxon>
        <taxon>Chitinophagales</taxon>
        <taxon>Chitinophagaceae</taxon>
        <taxon>Pinibacter</taxon>
    </lineage>
</organism>
<name>A0A9E2SER9_9BACT</name>
<dbReference type="EMBL" id="JAHSPG010000017">
    <property type="protein sequence ID" value="MBV4360187.1"/>
    <property type="molecule type" value="Genomic_DNA"/>
</dbReference>
<protein>
    <submittedName>
        <fullName evidence="1">OprO/OprP family phosphate-selective porin</fullName>
    </submittedName>
</protein>
<dbReference type="InterPro" id="IPR010870">
    <property type="entry name" value="Porin_O/P"/>
</dbReference>
<reference evidence="1" key="1">
    <citation type="submission" date="2021-06" db="EMBL/GenBank/DDBJ databases">
        <authorList>
            <person name="Huq M.A."/>
        </authorList>
    </citation>
    <scope>NUCLEOTIDE SEQUENCE</scope>
    <source>
        <strain evidence="1">MAH-26</strain>
    </source>
</reference>
<dbReference type="Pfam" id="PF07396">
    <property type="entry name" value="Porin_O_P"/>
    <property type="match status" value="1"/>
</dbReference>
<dbReference type="RefSeq" id="WP_217794453.1">
    <property type="nucleotide sequence ID" value="NZ_JAHSPG010000017.1"/>
</dbReference>